<dbReference type="PRINTS" id="PR00344">
    <property type="entry name" value="BCTRLSENSOR"/>
</dbReference>
<dbReference type="SUPFAM" id="SSF55874">
    <property type="entry name" value="ATPase domain of HSP90 chaperone/DNA topoisomerase II/histidine kinase"/>
    <property type="match status" value="1"/>
</dbReference>
<dbReference type="InterPro" id="IPR013656">
    <property type="entry name" value="PAS_4"/>
</dbReference>
<dbReference type="SMART" id="SM00387">
    <property type="entry name" value="HATPase_c"/>
    <property type="match status" value="1"/>
</dbReference>
<dbReference type="InterPro" id="IPR000700">
    <property type="entry name" value="PAS-assoc_C"/>
</dbReference>
<dbReference type="NCBIfam" id="NF046044">
    <property type="entry name" value="PnpS"/>
    <property type="match status" value="1"/>
</dbReference>
<keyword evidence="8" id="KW-0418">Kinase</keyword>
<feature type="transmembrane region" description="Helical" evidence="12">
    <location>
        <begin position="148"/>
        <end position="166"/>
    </location>
</feature>
<dbReference type="AlphaFoldDB" id="A0A511W6F0"/>
<dbReference type="EC" id="2.7.13.3" evidence="3"/>
<evidence type="ECO:0000256" key="10">
    <source>
        <dbReference type="ARBA" id="ARBA00023012"/>
    </source>
</evidence>
<dbReference type="GO" id="GO:0005524">
    <property type="term" value="F:ATP binding"/>
    <property type="evidence" value="ECO:0007669"/>
    <property type="project" value="UniProtKB-KW"/>
</dbReference>
<accession>A0A511W6F0</accession>
<keyword evidence="6" id="KW-0808">Transferase</keyword>
<evidence type="ECO:0000259" key="13">
    <source>
        <dbReference type="PROSITE" id="PS50109"/>
    </source>
</evidence>
<keyword evidence="9" id="KW-0067">ATP-binding</keyword>
<comment type="subcellular location">
    <subcellularLocation>
        <location evidence="2">Cell membrane</location>
        <topology evidence="2">Multi-pass membrane protein</topology>
    </subcellularLocation>
</comment>
<keyword evidence="5" id="KW-0597">Phosphoprotein</keyword>
<feature type="domain" description="PAC" evidence="14">
    <location>
        <begin position="296"/>
        <end position="348"/>
    </location>
</feature>
<dbReference type="PANTHER" id="PTHR45453:SF1">
    <property type="entry name" value="PHOSPHATE REGULON SENSOR PROTEIN PHOR"/>
    <property type="match status" value="1"/>
</dbReference>
<dbReference type="Pfam" id="PF00512">
    <property type="entry name" value="HisKA"/>
    <property type="match status" value="1"/>
</dbReference>
<proteinExistence type="predicted"/>
<feature type="domain" description="Histidine kinase" evidence="13">
    <location>
        <begin position="352"/>
        <end position="568"/>
    </location>
</feature>
<evidence type="ECO:0000256" key="8">
    <source>
        <dbReference type="ARBA" id="ARBA00022777"/>
    </source>
</evidence>
<keyword evidence="16" id="KW-1185">Reference proteome</keyword>
<keyword evidence="12" id="KW-0812">Transmembrane</keyword>
<evidence type="ECO:0000256" key="4">
    <source>
        <dbReference type="ARBA" id="ARBA00022475"/>
    </source>
</evidence>
<organism evidence="15 16">
    <name type="scientific">Alkalibacillus haloalkaliphilus</name>
    <dbReference type="NCBI Taxonomy" id="94136"/>
    <lineage>
        <taxon>Bacteria</taxon>
        <taxon>Bacillati</taxon>
        <taxon>Bacillota</taxon>
        <taxon>Bacilli</taxon>
        <taxon>Bacillales</taxon>
        <taxon>Bacillaceae</taxon>
        <taxon>Alkalibacillus</taxon>
    </lineage>
</organism>
<dbReference type="InterPro" id="IPR036890">
    <property type="entry name" value="HATPase_C_sf"/>
</dbReference>
<dbReference type="GO" id="GO:0016036">
    <property type="term" value="P:cellular response to phosphate starvation"/>
    <property type="evidence" value="ECO:0007669"/>
    <property type="project" value="TreeGrafter"/>
</dbReference>
<keyword evidence="10" id="KW-0902">Two-component regulatory system</keyword>
<dbReference type="GO" id="GO:0005886">
    <property type="term" value="C:plasma membrane"/>
    <property type="evidence" value="ECO:0007669"/>
    <property type="project" value="UniProtKB-SubCell"/>
</dbReference>
<comment type="catalytic activity">
    <reaction evidence="1">
        <text>ATP + protein L-histidine = ADP + protein N-phospho-L-histidine.</text>
        <dbReference type="EC" id="2.7.13.3"/>
    </reaction>
</comment>
<evidence type="ECO:0000256" key="2">
    <source>
        <dbReference type="ARBA" id="ARBA00004651"/>
    </source>
</evidence>
<sequence length="568" mass="65215">MKNIIEKRTIILYIILSILFIVVIGAIFNQIAKHYVISSYEGQLQSNGEYISDQLEMTSIEAFQHDLVFYHEQFNVDLFYESEVEEQLLHTFNTTELNVLRHLRGNLEYVGEIELIEDRLITTYQLEDGEFLTIATERLPLAALSTTIWWGVFFFSLFATVLLWSFGNRLYDSYVKPVIKATETSKELVDGNYQARIHDAPYGIAASLSQSINRLGRYLEYITSKYENQNSRLKTVVNNMESGALLINEKGVTRLVNESFLQQFSIEKTPFIGEIYYEVVEQDELNGVIQEAIFTETKQHQSIELKDGRFIEVFVAPIKDQESHQARGVVVVSHDITDLKRLERVRKDFVANVSHELRTPITSIQGFAETLLEDDSIDEDKQKQFLKIMKKESKRLNILVQDLLDLSVLEKDEYELKLSTFTASKLVNDIKAIVDQPAEEKSLNLVFNVEGDLQIHADYYRLYQLALNLISNSIQYTNEGGDITLTIEKDGDNVLIEVQDNGIGIAEKFHNRIFERFYRVDKARSRHSGGTGLGLSIVRHITEAHDGQIQIESREEEGTTIKVTLPQK</sequence>
<dbReference type="InterPro" id="IPR000014">
    <property type="entry name" value="PAS"/>
</dbReference>
<evidence type="ECO:0000313" key="16">
    <source>
        <dbReference type="Proteomes" id="UP000321440"/>
    </source>
</evidence>
<gene>
    <name evidence="15" type="ORF">AHA02nite_16540</name>
</gene>
<dbReference type="InterPro" id="IPR050351">
    <property type="entry name" value="BphY/WalK/GraS-like"/>
</dbReference>
<dbReference type="Gene3D" id="3.30.450.20">
    <property type="entry name" value="PAS domain"/>
    <property type="match status" value="1"/>
</dbReference>
<dbReference type="InterPro" id="IPR004358">
    <property type="entry name" value="Sig_transdc_His_kin-like_C"/>
</dbReference>
<evidence type="ECO:0000256" key="1">
    <source>
        <dbReference type="ARBA" id="ARBA00000085"/>
    </source>
</evidence>
<keyword evidence="7" id="KW-0547">Nucleotide-binding</keyword>
<dbReference type="EMBL" id="BJYA01000011">
    <property type="protein sequence ID" value="GEN45878.1"/>
    <property type="molecule type" value="Genomic_DNA"/>
</dbReference>
<keyword evidence="4" id="KW-1003">Cell membrane</keyword>
<evidence type="ECO:0000256" key="9">
    <source>
        <dbReference type="ARBA" id="ARBA00022840"/>
    </source>
</evidence>
<evidence type="ECO:0000313" key="15">
    <source>
        <dbReference type="EMBL" id="GEN45878.1"/>
    </source>
</evidence>
<dbReference type="SUPFAM" id="SSF55785">
    <property type="entry name" value="PYP-like sensor domain (PAS domain)"/>
    <property type="match status" value="1"/>
</dbReference>
<dbReference type="Proteomes" id="UP000321440">
    <property type="component" value="Unassembled WGS sequence"/>
</dbReference>
<name>A0A511W6F0_9BACI</name>
<dbReference type="SMART" id="SM00388">
    <property type="entry name" value="HisKA"/>
    <property type="match status" value="1"/>
</dbReference>
<dbReference type="CDD" id="cd00082">
    <property type="entry name" value="HisKA"/>
    <property type="match status" value="1"/>
</dbReference>
<dbReference type="Gene3D" id="1.10.287.130">
    <property type="match status" value="1"/>
</dbReference>
<dbReference type="SUPFAM" id="SSF47384">
    <property type="entry name" value="Homodimeric domain of signal transducing histidine kinase"/>
    <property type="match status" value="1"/>
</dbReference>
<evidence type="ECO:0000256" key="6">
    <source>
        <dbReference type="ARBA" id="ARBA00022679"/>
    </source>
</evidence>
<dbReference type="RefSeq" id="WP_146816194.1">
    <property type="nucleotide sequence ID" value="NZ_BJYA01000011.1"/>
</dbReference>
<dbReference type="GO" id="GO:0000155">
    <property type="term" value="F:phosphorelay sensor kinase activity"/>
    <property type="evidence" value="ECO:0007669"/>
    <property type="project" value="InterPro"/>
</dbReference>
<dbReference type="GO" id="GO:0004721">
    <property type="term" value="F:phosphoprotein phosphatase activity"/>
    <property type="evidence" value="ECO:0007669"/>
    <property type="project" value="TreeGrafter"/>
</dbReference>
<evidence type="ECO:0000256" key="3">
    <source>
        <dbReference type="ARBA" id="ARBA00012438"/>
    </source>
</evidence>
<evidence type="ECO:0000256" key="5">
    <source>
        <dbReference type="ARBA" id="ARBA00022553"/>
    </source>
</evidence>
<dbReference type="FunFam" id="1.10.287.130:FF:000008">
    <property type="entry name" value="Two-component sensor histidine kinase"/>
    <property type="match status" value="1"/>
</dbReference>
<feature type="transmembrane region" description="Helical" evidence="12">
    <location>
        <begin position="12"/>
        <end position="32"/>
    </location>
</feature>
<dbReference type="Pfam" id="PF02518">
    <property type="entry name" value="HATPase_c"/>
    <property type="match status" value="1"/>
</dbReference>
<reference evidence="15 16" key="1">
    <citation type="submission" date="2019-07" db="EMBL/GenBank/DDBJ databases">
        <title>Whole genome shotgun sequence of Alkalibacillus haloalkaliphilus NBRC 103110.</title>
        <authorList>
            <person name="Hosoyama A."/>
            <person name="Uohara A."/>
            <person name="Ohji S."/>
            <person name="Ichikawa N."/>
        </authorList>
    </citation>
    <scope>NUCLEOTIDE SEQUENCE [LARGE SCALE GENOMIC DNA]</scope>
    <source>
        <strain evidence="15 16">NBRC 103110</strain>
    </source>
</reference>
<dbReference type="InterPro" id="IPR036097">
    <property type="entry name" value="HisK_dim/P_sf"/>
</dbReference>
<dbReference type="PANTHER" id="PTHR45453">
    <property type="entry name" value="PHOSPHATE REGULON SENSOR PROTEIN PHOR"/>
    <property type="match status" value="1"/>
</dbReference>
<keyword evidence="11 12" id="KW-0472">Membrane</keyword>
<dbReference type="FunFam" id="3.30.565.10:FF:000006">
    <property type="entry name" value="Sensor histidine kinase WalK"/>
    <property type="match status" value="1"/>
</dbReference>
<dbReference type="PROSITE" id="PS50113">
    <property type="entry name" value="PAC"/>
    <property type="match status" value="1"/>
</dbReference>
<comment type="caution">
    <text evidence="15">The sequence shown here is derived from an EMBL/GenBank/DDBJ whole genome shotgun (WGS) entry which is preliminary data.</text>
</comment>
<evidence type="ECO:0000256" key="12">
    <source>
        <dbReference type="SAM" id="Phobius"/>
    </source>
</evidence>
<dbReference type="CDD" id="cd00075">
    <property type="entry name" value="HATPase"/>
    <property type="match status" value="1"/>
</dbReference>
<dbReference type="InterPro" id="IPR005467">
    <property type="entry name" value="His_kinase_dom"/>
</dbReference>
<protein>
    <recommendedName>
        <fullName evidence="3">histidine kinase</fullName>
        <ecNumber evidence="3">2.7.13.3</ecNumber>
    </recommendedName>
</protein>
<evidence type="ECO:0000256" key="7">
    <source>
        <dbReference type="ARBA" id="ARBA00022741"/>
    </source>
</evidence>
<dbReference type="Pfam" id="PF08448">
    <property type="entry name" value="PAS_4"/>
    <property type="match status" value="1"/>
</dbReference>
<evidence type="ECO:0000256" key="11">
    <source>
        <dbReference type="ARBA" id="ARBA00023136"/>
    </source>
</evidence>
<dbReference type="InterPro" id="IPR003661">
    <property type="entry name" value="HisK_dim/P_dom"/>
</dbReference>
<dbReference type="InterPro" id="IPR035965">
    <property type="entry name" value="PAS-like_dom_sf"/>
</dbReference>
<dbReference type="Gene3D" id="3.30.565.10">
    <property type="entry name" value="Histidine kinase-like ATPase, C-terminal domain"/>
    <property type="match status" value="1"/>
</dbReference>
<evidence type="ECO:0000259" key="14">
    <source>
        <dbReference type="PROSITE" id="PS50113"/>
    </source>
</evidence>
<keyword evidence="12" id="KW-1133">Transmembrane helix</keyword>
<dbReference type="InterPro" id="IPR003594">
    <property type="entry name" value="HATPase_dom"/>
</dbReference>
<dbReference type="PROSITE" id="PS50109">
    <property type="entry name" value="HIS_KIN"/>
    <property type="match status" value="1"/>
</dbReference>
<dbReference type="NCBIfam" id="TIGR00229">
    <property type="entry name" value="sensory_box"/>
    <property type="match status" value="1"/>
</dbReference>
<dbReference type="OrthoDB" id="9813151at2"/>